<evidence type="ECO:0000313" key="2">
    <source>
        <dbReference type="EMBL" id="EKX46823.1"/>
    </source>
</evidence>
<dbReference type="AlphaFoldDB" id="L1JE77"/>
<dbReference type="KEGG" id="gtt:GUITHDRAFT_107180"/>
<keyword evidence="4" id="KW-1185">Reference proteome</keyword>
<dbReference type="PaxDb" id="55529-EKX46823"/>
<protein>
    <recommendedName>
        <fullName evidence="1">Methyltransferase domain-containing protein</fullName>
    </recommendedName>
</protein>
<accession>L1JE77</accession>
<evidence type="ECO:0000313" key="3">
    <source>
        <dbReference type="EnsemblProtists" id="EKX46823"/>
    </source>
</evidence>
<dbReference type="eggNOG" id="ENOG502QUFE">
    <property type="taxonomic scope" value="Eukaryota"/>
</dbReference>
<dbReference type="InterPro" id="IPR029063">
    <property type="entry name" value="SAM-dependent_MTases_sf"/>
</dbReference>
<dbReference type="PANTHER" id="PTHR13369:SF0">
    <property type="entry name" value="GLUTATHIONE S-TRANSFERASE C-TERMINAL DOMAIN-CONTAINING PROTEIN"/>
    <property type="match status" value="1"/>
</dbReference>
<evidence type="ECO:0000259" key="1">
    <source>
        <dbReference type="Pfam" id="PF13679"/>
    </source>
</evidence>
<dbReference type="OrthoDB" id="445262at2759"/>
<dbReference type="GeneID" id="17303596"/>
<dbReference type="Proteomes" id="UP000011087">
    <property type="component" value="Unassembled WGS sequence"/>
</dbReference>
<dbReference type="EnsemblProtists" id="EKX46823">
    <property type="protein sequence ID" value="EKX46823"/>
    <property type="gene ID" value="GUITHDRAFT_107180"/>
</dbReference>
<proteinExistence type="predicted"/>
<name>L1JE77_GUITC</name>
<organism evidence="2">
    <name type="scientific">Guillardia theta (strain CCMP2712)</name>
    <name type="common">Cryptophyte</name>
    <dbReference type="NCBI Taxonomy" id="905079"/>
    <lineage>
        <taxon>Eukaryota</taxon>
        <taxon>Cryptophyceae</taxon>
        <taxon>Pyrenomonadales</taxon>
        <taxon>Geminigeraceae</taxon>
        <taxon>Guillardia</taxon>
    </lineage>
</organism>
<dbReference type="SUPFAM" id="SSF53335">
    <property type="entry name" value="S-adenosyl-L-methionine-dependent methyltransferases"/>
    <property type="match status" value="1"/>
</dbReference>
<evidence type="ECO:0000313" key="4">
    <source>
        <dbReference type="Proteomes" id="UP000011087"/>
    </source>
</evidence>
<dbReference type="InterPro" id="IPR025714">
    <property type="entry name" value="Methyltranfer_dom"/>
</dbReference>
<dbReference type="PANTHER" id="PTHR13369">
    <property type="match status" value="1"/>
</dbReference>
<feature type="domain" description="Methyltransferase" evidence="1">
    <location>
        <begin position="77"/>
        <end position="210"/>
    </location>
</feature>
<reference evidence="4" key="2">
    <citation type="submission" date="2012-11" db="EMBL/GenBank/DDBJ databases">
        <authorList>
            <person name="Kuo A."/>
            <person name="Curtis B.A."/>
            <person name="Tanifuji G."/>
            <person name="Burki F."/>
            <person name="Gruber A."/>
            <person name="Irimia M."/>
            <person name="Maruyama S."/>
            <person name="Arias M.C."/>
            <person name="Ball S.G."/>
            <person name="Gile G.H."/>
            <person name="Hirakawa Y."/>
            <person name="Hopkins J.F."/>
            <person name="Rensing S.A."/>
            <person name="Schmutz J."/>
            <person name="Symeonidi A."/>
            <person name="Elias M."/>
            <person name="Eveleigh R.J."/>
            <person name="Herman E.K."/>
            <person name="Klute M.J."/>
            <person name="Nakayama T."/>
            <person name="Obornik M."/>
            <person name="Reyes-Prieto A."/>
            <person name="Armbrust E.V."/>
            <person name="Aves S.J."/>
            <person name="Beiko R.G."/>
            <person name="Coutinho P."/>
            <person name="Dacks J.B."/>
            <person name="Durnford D.G."/>
            <person name="Fast N.M."/>
            <person name="Green B.R."/>
            <person name="Grisdale C."/>
            <person name="Hempe F."/>
            <person name="Henrissat B."/>
            <person name="Hoppner M.P."/>
            <person name="Ishida K.-I."/>
            <person name="Kim E."/>
            <person name="Koreny L."/>
            <person name="Kroth P.G."/>
            <person name="Liu Y."/>
            <person name="Malik S.-B."/>
            <person name="Maier U.G."/>
            <person name="McRose D."/>
            <person name="Mock T."/>
            <person name="Neilson J.A."/>
            <person name="Onodera N.T."/>
            <person name="Poole A.M."/>
            <person name="Pritham E.J."/>
            <person name="Richards T.A."/>
            <person name="Rocap G."/>
            <person name="Roy S.W."/>
            <person name="Sarai C."/>
            <person name="Schaack S."/>
            <person name="Shirato S."/>
            <person name="Slamovits C.H."/>
            <person name="Spencer D.F."/>
            <person name="Suzuki S."/>
            <person name="Worden A.Z."/>
            <person name="Zauner S."/>
            <person name="Barry K."/>
            <person name="Bell C."/>
            <person name="Bharti A.K."/>
            <person name="Crow J.A."/>
            <person name="Grimwood J."/>
            <person name="Kramer R."/>
            <person name="Lindquist E."/>
            <person name="Lucas S."/>
            <person name="Salamov A."/>
            <person name="McFadden G.I."/>
            <person name="Lane C.E."/>
            <person name="Keeling P.J."/>
            <person name="Gray M.W."/>
            <person name="Grigoriev I.V."/>
            <person name="Archibald J.M."/>
        </authorList>
    </citation>
    <scope>NUCLEOTIDE SEQUENCE</scope>
    <source>
        <strain evidence="4">CCMP2712</strain>
    </source>
</reference>
<dbReference type="HOGENOM" id="CLU_1085687_0_0_1"/>
<gene>
    <name evidence="2" type="ORF">GUITHDRAFT_107180</name>
</gene>
<reference evidence="2 4" key="1">
    <citation type="journal article" date="2012" name="Nature">
        <title>Algal genomes reveal evolutionary mosaicism and the fate of nucleomorphs.</title>
        <authorList>
            <consortium name="DOE Joint Genome Institute"/>
            <person name="Curtis B.A."/>
            <person name="Tanifuji G."/>
            <person name="Burki F."/>
            <person name="Gruber A."/>
            <person name="Irimia M."/>
            <person name="Maruyama S."/>
            <person name="Arias M.C."/>
            <person name="Ball S.G."/>
            <person name="Gile G.H."/>
            <person name="Hirakawa Y."/>
            <person name="Hopkins J.F."/>
            <person name="Kuo A."/>
            <person name="Rensing S.A."/>
            <person name="Schmutz J."/>
            <person name="Symeonidi A."/>
            <person name="Elias M."/>
            <person name="Eveleigh R.J."/>
            <person name="Herman E.K."/>
            <person name="Klute M.J."/>
            <person name="Nakayama T."/>
            <person name="Obornik M."/>
            <person name="Reyes-Prieto A."/>
            <person name="Armbrust E.V."/>
            <person name="Aves S.J."/>
            <person name="Beiko R.G."/>
            <person name="Coutinho P."/>
            <person name="Dacks J.B."/>
            <person name="Durnford D.G."/>
            <person name="Fast N.M."/>
            <person name="Green B.R."/>
            <person name="Grisdale C.J."/>
            <person name="Hempel F."/>
            <person name="Henrissat B."/>
            <person name="Hoppner M.P."/>
            <person name="Ishida K."/>
            <person name="Kim E."/>
            <person name="Koreny L."/>
            <person name="Kroth P.G."/>
            <person name="Liu Y."/>
            <person name="Malik S.B."/>
            <person name="Maier U.G."/>
            <person name="McRose D."/>
            <person name="Mock T."/>
            <person name="Neilson J.A."/>
            <person name="Onodera N.T."/>
            <person name="Poole A.M."/>
            <person name="Pritham E.J."/>
            <person name="Richards T.A."/>
            <person name="Rocap G."/>
            <person name="Roy S.W."/>
            <person name="Sarai C."/>
            <person name="Schaack S."/>
            <person name="Shirato S."/>
            <person name="Slamovits C.H."/>
            <person name="Spencer D.F."/>
            <person name="Suzuki S."/>
            <person name="Worden A.Z."/>
            <person name="Zauner S."/>
            <person name="Barry K."/>
            <person name="Bell C."/>
            <person name="Bharti A.K."/>
            <person name="Crow J.A."/>
            <person name="Grimwood J."/>
            <person name="Kramer R."/>
            <person name="Lindquist E."/>
            <person name="Lucas S."/>
            <person name="Salamov A."/>
            <person name="McFadden G.I."/>
            <person name="Lane C.E."/>
            <person name="Keeling P.J."/>
            <person name="Gray M.W."/>
            <person name="Grigoriev I.V."/>
            <person name="Archibald J.M."/>
        </authorList>
    </citation>
    <scope>NUCLEOTIDE SEQUENCE</scope>
    <source>
        <strain evidence="2 4">CCMP2712</strain>
    </source>
</reference>
<sequence>MHRRHAARQERRRKQLEEAVGDLHAVQSLLDLQNEDGASCWPTSDASWVPDWESLPSNLDPACAELSEDEKPGRAQRKRKQLEAMAASIMPFVDRLIEERQQQRVRIVEFGSGTGHLGILIAYLRRESTHVTLVERKDYTCRIAQDRISSLKLDNVQVFCGDIEDYASSRQVFDLGTSLHSCGVLTDLILDLCCSVHASYVLCPCCYGQCSRSENLSRFQRPRSKQFAEVMNEERFSSILSGADYAIGQGDWNFDDCPNFAKAKFCMRIVDADRNLSSERMSCYRTCLRSLNPLNCSPKNNVVVGLHSASCMVLNR</sequence>
<dbReference type="EMBL" id="JH992992">
    <property type="protein sequence ID" value="EKX46823.1"/>
    <property type="molecule type" value="Genomic_DNA"/>
</dbReference>
<dbReference type="STRING" id="905079.L1JE77"/>
<dbReference type="RefSeq" id="XP_005833803.1">
    <property type="nucleotide sequence ID" value="XM_005833746.1"/>
</dbReference>
<dbReference type="Pfam" id="PF13679">
    <property type="entry name" value="Methyltransf_32"/>
    <property type="match status" value="1"/>
</dbReference>
<dbReference type="Gene3D" id="3.40.50.150">
    <property type="entry name" value="Vaccinia Virus protein VP39"/>
    <property type="match status" value="1"/>
</dbReference>
<dbReference type="OMA" id="MVMQKCL"/>
<dbReference type="CDD" id="cd02440">
    <property type="entry name" value="AdoMet_MTases"/>
    <property type="match status" value="1"/>
</dbReference>
<reference evidence="3" key="3">
    <citation type="submission" date="2016-03" db="UniProtKB">
        <authorList>
            <consortium name="EnsemblProtists"/>
        </authorList>
    </citation>
    <scope>IDENTIFICATION</scope>
</reference>
<dbReference type="GO" id="GO:0005737">
    <property type="term" value="C:cytoplasm"/>
    <property type="evidence" value="ECO:0007669"/>
    <property type="project" value="TreeGrafter"/>
</dbReference>